<feature type="domain" description="AB hydrolase-1" evidence="1">
    <location>
        <begin position="7"/>
        <end position="233"/>
    </location>
</feature>
<dbReference type="PANTHER" id="PTHR37017">
    <property type="entry name" value="AB HYDROLASE-1 DOMAIN-CONTAINING PROTEIN-RELATED"/>
    <property type="match status" value="1"/>
</dbReference>
<dbReference type="InterPro" id="IPR029058">
    <property type="entry name" value="AB_hydrolase_fold"/>
</dbReference>
<dbReference type="SUPFAM" id="SSF53474">
    <property type="entry name" value="alpha/beta-Hydrolases"/>
    <property type="match status" value="1"/>
</dbReference>
<proteinExistence type="predicted"/>
<dbReference type="Pfam" id="PF12697">
    <property type="entry name" value="Abhydrolase_6"/>
    <property type="match status" value="1"/>
</dbReference>
<dbReference type="InterPro" id="IPR000073">
    <property type="entry name" value="AB_hydrolase_1"/>
</dbReference>
<keyword evidence="2" id="KW-0378">Hydrolase</keyword>
<comment type="caution">
    <text evidence="2">The sequence shown here is derived from an EMBL/GenBank/DDBJ whole genome shotgun (WGS) entry which is preliminary data.</text>
</comment>
<evidence type="ECO:0000259" key="1">
    <source>
        <dbReference type="Pfam" id="PF12697"/>
    </source>
</evidence>
<reference evidence="2 3" key="1">
    <citation type="submission" date="2024-04" db="EMBL/GenBank/DDBJ databases">
        <title>Phyllosticta paracitricarpa is synonymous to the EU quarantine fungus P. citricarpa based on phylogenomic analyses.</title>
        <authorList>
            <consortium name="Lawrence Berkeley National Laboratory"/>
            <person name="Van ingen-buijs V.A."/>
            <person name="Van westerhoven A.C."/>
            <person name="Haridas S."/>
            <person name="Skiadas P."/>
            <person name="Martin F."/>
            <person name="Groenewald J.Z."/>
            <person name="Crous P.W."/>
            <person name="Seidl M.F."/>
        </authorList>
    </citation>
    <scope>NUCLEOTIDE SEQUENCE [LARGE SCALE GENOMIC DNA]</scope>
    <source>
        <strain evidence="2 3">CPC 17464</strain>
    </source>
</reference>
<evidence type="ECO:0000313" key="3">
    <source>
        <dbReference type="Proteomes" id="UP001360953"/>
    </source>
</evidence>
<dbReference type="PANTHER" id="PTHR37017:SF11">
    <property type="entry name" value="ESTERASE_LIPASE_THIOESTERASE DOMAIN-CONTAINING PROTEIN"/>
    <property type="match status" value="1"/>
</dbReference>
<dbReference type="EMBL" id="JBBPEH010000006">
    <property type="protein sequence ID" value="KAK7537379.1"/>
    <property type="molecule type" value="Genomic_DNA"/>
</dbReference>
<protein>
    <submittedName>
        <fullName evidence="2">Alpha/beta hydrolase fold-1</fullName>
    </submittedName>
</protein>
<dbReference type="Gene3D" id="3.40.50.1820">
    <property type="entry name" value="alpha/beta hydrolase"/>
    <property type="match status" value="1"/>
</dbReference>
<keyword evidence="3" id="KW-1185">Reference proteome</keyword>
<dbReference type="Proteomes" id="UP001360953">
    <property type="component" value="Unassembled WGS sequence"/>
</dbReference>
<name>A0ABR1LRP9_9PEZI</name>
<organism evidence="2 3">
    <name type="scientific">Phyllosticta citribraziliensis</name>
    <dbReference type="NCBI Taxonomy" id="989973"/>
    <lineage>
        <taxon>Eukaryota</taxon>
        <taxon>Fungi</taxon>
        <taxon>Dikarya</taxon>
        <taxon>Ascomycota</taxon>
        <taxon>Pezizomycotina</taxon>
        <taxon>Dothideomycetes</taxon>
        <taxon>Dothideomycetes incertae sedis</taxon>
        <taxon>Botryosphaeriales</taxon>
        <taxon>Phyllostictaceae</taxon>
        <taxon>Phyllosticta</taxon>
    </lineage>
</organism>
<sequence>MASTPEIVFVPGAWQPSDCFDPLRAILKERGYVTHAVDHPSVGAEPPTGTLEGDAASLRRLLLQLIEEEEKDVVVLLHSYGGVVGSCASEGLGLKQRRAEGKKGEILVLIYQAAFAIPKGKSLMDMLPGGEPLPWMRNEDGRVFVDVDASFSMPDLPPIKQQKWHARLTHTSAGVFAGKSTCEPWHEIPTAYFICESDTILLPAIQEAMAGSLGDVSIKRNPGSHSAFLSYPEINAQHIEEAIREAREKLQGQ</sequence>
<dbReference type="InterPro" id="IPR052897">
    <property type="entry name" value="Sec-Metab_Biosynth_Hydrolase"/>
</dbReference>
<dbReference type="RefSeq" id="XP_066655530.1">
    <property type="nucleotide sequence ID" value="XM_066795764.1"/>
</dbReference>
<dbReference type="GeneID" id="92028670"/>
<gene>
    <name evidence="2" type="ORF">J3D65DRAFT_378636</name>
</gene>
<dbReference type="GO" id="GO:0016787">
    <property type="term" value="F:hydrolase activity"/>
    <property type="evidence" value="ECO:0007669"/>
    <property type="project" value="UniProtKB-KW"/>
</dbReference>
<evidence type="ECO:0000313" key="2">
    <source>
        <dbReference type="EMBL" id="KAK7537379.1"/>
    </source>
</evidence>
<accession>A0ABR1LRP9</accession>